<evidence type="ECO:0000256" key="11">
    <source>
        <dbReference type="ARBA" id="ARBA00023136"/>
    </source>
</evidence>
<keyword evidence="14" id="KW-0732">Signal</keyword>
<dbReference type="RefSeq" id="XP_024745441.1">
    <property type="nucleotide sequence ID" value="XM_024898366.1"/>
</dbReference>
<dbReference type="GO" id="GO:0005506">
    <property type="term" value="F:iron ion binding"/>
    <property type="evidence" value="ECO:0007669"/>
    <property type="project" value="InterPro"/>
</dbReference>
<dbReference type="InterPro" id="IPR047146">
    <property type="entry name" value="Cyt_P450_E_CYP52_fungi"/>
</dbReference>
<feature type="chain" id="PRO_5015445116" evidence="14">
    <location>
        <begin position="23"/>
        <end position="495"/>
    </location>
</feature>
<dbReference type="PANTHER" id="PTHR24287">
    <property type="entry name" value="P450, PUTATIVE (EUROFUNG)-RELATED"/>
    <property type="match status" value="1"/>
</dbReference>
<dbReference type="PRINTS" id="PR00385">
    <property type="entry name" value="P450"/>
</dbReference>
<evidence type="ECO:0000256" key="14">
    <source>
        <dbReference type="SAM" id="SignalP"/>
    </source>
</evidence>
<protein>
    <submittedName>
        <fullName evidence="15">Cytochrome P450</fullName>
    </submittedName>
</protein>
<organism evidence="15 16">
    <name type="scientific">Trichoderma citrinoviride</name>
    <dbReference type="NCBI Taxonomy" id="58853"/>
    <lineage>
        <taxon>Eukaryota</taxon>
        <taxon>Fungi</taxon>
        <taxon>Dikarya</taxon>
        <taxon>Ascomycota</taxon>
        <taxon>Pezizomycotina</taxon>
        <taxon>Sordariomycetes</taxon>
        <taxon>Hypocreomycetidae</taxon>
        <taxon>Hypocreales</taxon>
        <taxon>Hypocreaceae</taxon>
        <taxon>Trichoderma</taxon>
    </lineage>
</organism>
<keyword evidence="6 12" id="KW-0479">Metal-binding</keyword>
<evidence type="ECO:0000313" key="15">
    <source>
        <dbReference type="EMBL" id="PTB62121.1"/>
    </source>
</evidence>
<evidence type="ECO:0000256" key="12">
    <source>
        <dbReference type="PIRSR" id="PIRSR602401-1"/>
    </source>
</evidence>
<evidence type="ECO:0000256" key="5">
    <source>
        <dbReference type="ARBA" id="ARBA00022692"/>
    </source>
</evidence>
<dbReference type="InterPro" id="IPR002401">
    <property type="entry name" value="Cyt_P450_E_grp-I"/>
</dbReference>
<dbReference type="GeneID" id="36606484"/>
<evidence type="ECO:0000256" key="10">
    <source>
        <dbReference type="ARBA" id="ARBA00023033"/>
    </source>
</evidence>
<evidence type="ECO:0000256" key="1">
    <source>
        <dbReference type="ARBA" id="ARBA00001971"/>
    </source>
</evidence>
<dbReference type="SUPFAM" id="SSF48264">
    <property type="entry name" value="Cytochrome P450"/>
    <property type="match status" value="1"/>
</dbReference>
<keyword evidence="9 12" id="KW-0408">Iron</keyword>
<dbReference type="GO" id="GO:0004497">
    <property type="term" value="F:monooxygenase activity"/>
    <property type="evidence" value="ECO:0007669"/>
    <property type="project" value="UniProtKB-KW"/>
</dbReference>
<dbReference type="PRINTS" id="PR00463">
    <property type="entry name" value="EP450I"/>
</dbReference>
<reference evidence="16" key="1">
    <citation type="submission" date="2016-07" db="EMBL/GenBank/DDBJ databases">
        <title>Multiple horizontal gene transfer events from other fungi enriched the ability of initially mycotrophic Trichoderma (Ascomycota) to feed on dead plant biomass.</title>
        <authorList>
            <consortium name="DOE Joint Genome Institute"/>
            <person name="Atanasova L."/>
            <person name="Chenthamara K."/>
            <person name="Zhang J."/>
            <person name="Grujic M."/>
            <person name="Henrissat B."/>
            <person name="Kuo A."/>
            <person name="Aerts A."/>
            <person name="Salamov A."/>
            <person name="Lipzen A."/>
            <person name="Labutti K."/>
            <person name="Barry K."/>
            <person name="Miao Y."/>
            <person name="Rahimi M.J."/>
            <person name="Shen Q."/>
            <person name="Grigoriev I.V."/>
            <person name="Kubicek C.P."/>
            <person name="Druzhinina I.S."/>
        </authorList>
    </citation>
    <scope>NUCLEOTIDE SEQUENCE [LARGE SCALE GENOMIC DNA]</scope>
    <source>
        <strain evidence="16">TUCIM 6016</strain>
    </source>
</reference>
<keyword evidence="7" id="KW-1133">Transmembrane helix</keyword>
<evidence type="ECO:0000256" key="8">
    <source>
        <dbReference type="ARBA" id="ARBA00023002"/>
    </source>
</evidence>
<evidence type="ECO:0000256" key="4">
    <source>
        <dbReference type="ARBA" id="ARBA00022617"/>
    </source>
</evidence>
<proteinExistence type="inferred from homology"/>
<dbReference type="GO" id="GO:0016020">
    <property type="term" value="C:membrane"/>
    <property type="evidence" value="ECO:0007669"/>
    <property type="project" value="UniProtKB-SubCell"/>
</dbReference>
<comment type="subcellular location">
    <subcellularLocation>
        <location evidence="2">Membrane</location>
        <topology evidence="2">Single-pass membrane protein</topology>
    </subcellularLocation>
</comment>
<dbReference type="InterPro" id="IPR017972">
    <property type="entry name" value="Cyt_P450_CS"/>
</dbReference>
<dbReference type="Pfam" id="PF00067">
    <property type="entry name" value="p450"/>
    <property type="match status" value="1"/>
</dbReference>
<feature type="binding site" description="axial binding residue" evidence="12">
    <location>
        <position position="438"/>
    </location>
    <ligand>
        <name>heme</name>
        <dbReference type="ChEBI" id="CHEBI:30413"/>
    </ligand>
    <ligandPart>
        <name>Fe</name>
        <dbReference type="ChEBI" id="CHEBI:18248"/>
    </ligandPart>
</feature>
<dbReference type="PROSITE" id="PS00086">
    <property type="entry name" value="CYTOCHROME_P450"/>
    <property type="match status" value="1"/>
</dbReference>
<feature type="signal peptide" evidence="14">
    <location>
        <begin position="1"/>
        <end position="22"/>
    </location>
</feature>
<evidence type="ECO:0000256" key="6">
    <source>
        <dbReference type="ARBA" id="ARBA00022723"/>
    </source>
</evidence>
<dbReference type="Gene3D" id="1.10.630.10">
    <property type="entry name" value="Cytochrome P450"/>
    <property type="match status" value="1"/>
</dbReference>
<comment type="similarity">
    <text evidence="3 13">Belongs to the cytochrome P450 family.</text>
</comment>
<accession>A0A2T4AYT2</accession>
<dbReference type="OrthoDB" id="1470350at2759"/>
<keyword evidence="4 12" id="KW-0349">Heme</keyword>
<dbReference type="PANTHER" id="PTHR24287:SF1">
    <property type="entry name" value="P450, PUTATIVE (EUROFUNG)-RELATED"/>
    <property type="match status" value="1"/>
</dbReference>
<keyword evidence="16" id="KW-1185">Reference proteome</keyword>
<evidence type="ECO:0000256" key="3">
    <source>
        <dbReference type="ARBA" id="ARBA00010617"/>
    </source>
</evidence>
<evidence type="ECO:0000256" key="13">
    <source>
        <dbReference type="RuleBase" id="RU000461"/>
    </source>
</evidence>
<evidence type="ECO:0000256" key="2">
    <source>
        <dbReference type="ARBA" id="ARBA00004167"/>
    </source>
</evidence>
<dbReference type="InterPro" id="IPR036396">
    <property type="entry name" value="Cyt_P450_sf"/>
</dbReference>
<keyword evidence="11" id="KW-0472">Membrane</keyword>
<sequence>MMYIHILTLLIFAYWIIKRAAASTKERRFARQTACQPCPRLPQGERIIGYSLFRQDAAIARQGRSLQAAQDRFRLFGDTFSGVILGQFFISTIDSENAKALLSSQFGGFDSGKKSLFGPFLGDSILTTDGAPWKHSRSLVRPHIGRRQVEDFSKLESCVQNFFACLPDDGSTVDLQHLFFRLTFDNVVQLLLNENVSTLNCQPGTHLHRVIEAFDSVGDLINRRATLGPLLRFYRDNAMSGACEILHDFVDQIIEKAYRKRKAAKGSNPPDSFLDSILDSTDDLVKIRYEVLGLLLAGRDTAAVTMSTLFFILARRPDIWKKLQREVDCLGGRKPTYNDIKGLKYLRQLIDETLRLYPPVPVLFRAANLTTILPRGGGVDRKSPVLVPKGTVISCSTFGLHRRQDVYGRDAEDFRPERWESLNAHWNFLPFSAGPKMCLGQTYAYAKMAYIVSRIAQQFERVEKRSNEPWAEKWSITLMNASGTKVGMIPKSAKV</sequence>
<dbReference type="Proteomes" id="UP000241546">
    <property type="component" value="Unassembled WGS sequence"/>
</dbReference>
<dbReference type="InterPro" id="IPR001128">
    <property type="entry name" value="Cyt_P450"/>
</dbReference>
<keyword evidence="5" id="KW-0812">Transmembrane</keyword>
<comment type="cofactor">
    <cofactor evidence="1 12">
        <name>heme</name>
        <dbReference type="ChEBI" id="CHEBI:30413"/>
    </cofactor>
</comment>
<keyword evidence="10 13" id="KW-0503">Monooxygenase</keyword>
<name>A0A2T4AYT2_9HYPO</name>
<dbReference type="AlphaFoldDB" id="A0A2T4AYT2"/>
<gene>
    <name evidence="15" type="ORF">BBK36DRAFT_61695</name>
</gene>
<evidence type="ECO:0000313" key="16">
    <source>
        <dbReference type="Proteomes" id="UP000241546"/>
    </source>
</evidence>
<dbReference type="GO" id="GO:0020037">
    <property type="term" value="F:heme binding"/>
    <property type="evidence" value="ECO:0007669"/>
    <property type="project" value="InterPro"/>
</dbReference>
<dbReference type="GO" id="GO:0016705">
    <property type="term" value="F:oxidoreductase activity, acting on paired donors, with incorporation or reduction of molecular oxygen"/>
    <property type="evidence" value="ECO:0007669"/>
    <property type="project" value="InterPro"/>
</dbReference>
<evidence type="ECO:0000256" key="9">
    <source>
        <dbReference type="ARBA" id="ARBA00023004"/>
    </source>
</evidence>
<dbReference type="EMBL" id="KZ680225">
    <property type="protein sequence ID" value="PTB62121.1"/>
    <property type="molecule type" value="Genomic_DNA"/>
</dbReference>
<dbReference type="CDD" id="cd11063">
    <property type="entry name" value="CYP52"/>
    <property type="match status" value="1"/>
</dbReference>
<keyword evidence="8 13" id="KW-0560">Oxidoreductase</keyword>
<evidence type="ECO:0000256" key="7">
    <source>
        <dbReference type="ARBA" id="ARBA00022989"/>
    </source>
</evidence>